<evidence type="ECO:0000256" key="7">
    <source>
        <dbReference type="ARBA" id="ARBA00023140"/>
    </source>
</evidence>
<evidence type="ECO:0000256" key="15">
    <source>
        <dbReference type="ARBA" id="ARBA00044061"/>
    </source>
</evidence>
<evidence type="ECO:0000256" key="4">
    <source>
        <dbReference type="ARBA" id="ARBA00022679"/>
    </source>
</evidence>
<evidence type="ECO:0000256" key="16">
    <source>
        <dbReference type="ARBA" id="ARBA00044178"/>
    </source>
</evidence>
<dbReference type="GeneID" id="117356733"/>
<protein>
    <recommendedName>
        <fullName evidence="16 18">Dihydroxyacetone phosphate acyltransferase</fullName>
        <shortName evidence="18">DAP-AT</shortName>
        <shortName evidence="18">DHAP-AT</shortName>
        <ecNumber evidence="15 18">2.3.1.42</ecNumber>
    </recommendedName>
</protein>
<evidence type="ECO:0000256" key="14">
    <source>
        <dbReference type="ARBA" id="ARBA00044003"/>
    </source>
</evidence>
<evidence type="ECO:0000256" key="13">
    <source>
        <dbReference type="ARBA" id="ARBA00043943"/>
    </source>
</evidence>
<dbReference type="RefSeq" id="XP_033792244.1">
    <property type="nucleotide sequence ID" value="XM_033936353.1"/>
</dbReference>
<evidence type="ECO:0000256" key="12">
    <source>
        <dbReference type="ARBA" id="ARBA00043888"/>
    </source>
</evidence>
<evidence type="ECO:0000256" key="3">
    <source>
        <dbReference type="ARBA" id="ARBA00022553"/>
    </source>
</evidence>
<comment type="pathway">
    <text evidence="9">Phospholipid metabolism.</text>
</comment>
<dbReference type="InterPro" id="IPR045520">
    <property type="entry name" value="GPAT/DHAPAT_C"/>
</dbReference>
<dbReference type="GO" id="GO:0008654">
    <property type="term" value="P:phospholipid biosynthetic process"/>
    <property type="evidence" value="ECO:0007669"/>
    <property type="project" value="TreeGrafter"/>
</dbReference>
<comment type="subunit">
    <text evidence="14">Part of a heterotrimeric complex composed of GNPAT, AGPS and a modified form of GNPAT.</text>
</comment>
<comment type="pathway">
    <text evidence="10 18">Membrane lipid metabolism; glycerophospholipid metabolism.</text>
</comment>
<dbReference type="GO" id="GO:0006650">
    <property type="term" value="P:glycerophospholipid metabolic process"/>
    <property type="evidence" value="ECO:0007669"/>
    <property type="project" value="UniProtKB-UniRule"/>
</dbReference>
<dbReference type="InterPro" id="IPR041728">
    <property type="entry name" value="GPAT/DHAPAT_LPLAT"/>
</dbReference>
<dbReference type="Proteomes" id="UP000515159">
    <property type="component" value="Chromosome 3"/>
</dbReference>
<dbReference type="AlphaFoldDB" id="A0A6P8Q7H0"/>
<proteinExistence type="inferred from homology"/>
<evidence type="ECO:0000256" key="5">
    <source>
        <dbReference type="ARBA" id="ARBA00022990"/>
    </source>
</evidence>
<evidence type="ECO:0000256" key="10">
    <source>
        <dbReference type="ARBA" id="ARBA00037925"/>
    </source>
</evidence>
<comment type="pathway">
    <text evidence="1">Lipid metabolism.</text>
</comment>
<dbReference type="KEGG" id="gsh:117356733"/>
<dbReference type="SMART" id="SM00563">
    <property type="entry name" value="PlsC"/>
    <property type="match status" value="1"/>
</dbReference>
<comment type="catalytic activity">
    <reaction evidence="11">
        <text>dihydroxyacetone phosphate + hexadecanoyl-CoA = 1-hexadecanoylglycerone 3-phosphate + CoA</text>
        <dbReference type="Rhea" id="RHEA:40715"/>
        <dbReference type="ChEBI" id="CHEBI:57287"/>
        <dbReference type="ChEBI" id="CHEBI:57379"/>
        <dbReference type="ChEBI" id="CHEBI:57642"/>
        <dbReference type="ChEBI" id="CHEBI:58303"/>
    </reaction>
    <physiologicalReaction direction="left-to-right" evidence="11">
        <dbReference type="Rhea" id="RHEA:40716"/>
    </physiologicalReaction>
</comment>
<dbReference type="PIRSF" id="PIRSF500063">
    <property type="entry name" value="DHAPAT"/>
    <property type="match status" value="1"/>
</dbReference>
<gene>
    <name evidence="21" type="primary">GNPAT</name>
</gene>
<comment type="similarity">
    <text evidence="2 18">Belongs to the GPAT/DAPAT family.</text>
</comment>
<keyword evidence="5" id="KW-0007">Acetylation</keyword>
<evidence type="ECO:0000256" key="1">
    <source>
        <dbReference type="ARBA" id="ARBA00005189"/>
    </source>
</evidence>
<evidence type="ECO:0000256" key="2">
    <source>
        <dbReference type="ARBA" id="ARBA00007937"/>
    </source>
</evidence>
<sequence>MAAAVVGAAGAGYSQKELSCKKKDEFEDILEERWQSSDIQFAMKCYTPAIYKGLSPCKPGTLKTIVLKSEQVQYVIKQLSKETGESSDIIQEEAMEILEEMGHSLRLGAIRFFAFTLSKVFKKLFQRVCVNEEGIQRLTQVIQEHPVVFLPSHRSYTDFLLLSYIMFTYDLPVPVIASGTDFLGMKMVNGLLRMSGAFFMRRTFHGNKLYWAVFAEYVKTILRKGYAPVEFFVEGTRSRTSKTLTPKFGLLSIVMDPFFKREVFDTYLVPISISYDRILEESLYAYELLGVPKPKESTSGLLKARRVLSENFGSIHVYFGQPVSVRTLASGRINRSQYNLMPRHISQRPSKDLQEFVKDIAYRMELIQIENMVLNPGALVAAILLQNLPGMDYDVLVEKTLWLRGLTLSFGGFLDWPGNLSASKVVRSTLTLHSNLMNLVDGHVVLLGGWKEESRLTEELVFQWAVSVLMCASYRNQVVNVFVRPALVAISSEMAQSSKKEDIYRVFIFLREIFSNEFIFLPGSALKDFEEGCFLLTKCEAVQITAHEIIVTERENSMVSFLSTMFKPFTEGYQIICRYLSNDMTQAFTEKQFSSGVQNFVSQLLVTGATQCYEALSRDMQNNALSTFVRLGVVKKIQLANGFTFCADKEAVNKTADKLGSRIPSEQRLISRL</sequence>
<dbReference type="GO" id="GO:0004366">
    <property type="term" value="F:glycerol-3-phosphate O-acyltransferase activity"/>
    <property type="evidence" value="ECO:0007669"/>
    <property type="project" value="TreeGrafter"/>
</dbReference>
<dbReference type="PANTHER" id="PTHR12563:SF17">
    <property type="entry name" value="DIHYDROXYACETONE PHOSPHATE ACYLTRANSFERASE"/>
    <property type="match status" value="1"/>
</dbReference>
<evidence type="ECO:0000256" key="8">
    <source>
        <dbReference type="ARBA" id="ARBA00023315"/>
    </source>
</evidence>
<evidence type="ECO:0000256" key="18">
    <source>
        <dbReference type="PIRNR" id="PIRNR000437"/>
    </source>
</evidence>
<dbReference type="FunCoup" id="A0A6P8Q7H0">
    <property type="interactions" value="2578"/>
</dbReference>
<accession>A0A6P8Q7H0</accession>
<dbReference type="UniPathway" id="UPA00940"/>
<dbReference type="CTD" id="8443"/>
<keyword evidence="7 18" id="KW-0576">Peroxisome</keyword>
<name>A0A6P8Q7H0_GEOSA</name>
<dbReference type="GO" id="GO:0031966">
    <property type="term" value="C:mitochondrial membrane"/>
    <property type="evidence" value="ECO:0007669"/>
    <property type="project" value="TreeGrafter"/>
</dbReference>
<dbReference type="InParanoid" id="A0A6P8Q7H0"/>
<comment type="function">
    <text evidence="12">Dihydroxyacetonephosphate acyltransferase catalyzing the first step in the biosynthesis of plasmalogens, a subset of phospholipids that differ from other glycerolipids by having an alkyl chain attached through a vinyl ether linkage at the sn-1 position of the glycerol backbone, and which unique physical properties have an impact on various aspects of cell signaling and membrane biology.</text>
</comment>
<keyword evidence="4 18" id="KW-0808">Transferase</keyword>
<evidence type="ECO:0000313" key="21">
    <source>
        <dbReference type="RefSeq" id="XP_033792244.1"/>
    </source>
</evidence>
<dbReference type="InterPro" id="IPR022284">
    <property type="entry name" value="GPAT/DHAPAT"/>
</dbReference>
<dbReference type="GO" id="GO:0006631">
    <property type="term" value="P:fatty acid metabolic process"/>
    <property type="evidence" value="ECO:0007669"/>
    <property type="project" value="TreeGrafter"/>
</dbReference>
<dbReference type="GO" id="GO:0016287">
    <property type="term" value="F:glycerone-phosphate O-acyltransferase activity"/>
    <property type="evidence" value="ECO:0007669"/>
    <property type="project" value="UniProtKB-UniRule"/>
</dbReference>
<dbReference type="PANTHER" id="PTHR12563">
    <property type="entry name" value="GLYCEROL-3-PHOSPHATE ACYLTRANSFERASE"/>
    <property type="match status" value="1"/>
</dbReference>
<dbReference type="PIRSF" id="PIRSF000437">
    <property type="entry name" value="GPAT_DHAPAT"/>
    <property type="match status" value="1"/>
</dbReference>
<dbReference type="GO" id="GO:0005778">
    <property type="term" value="C:peroxisomal membrane"/>
    <property type="evidence" value="ECO:0007669"/>
    <property type="project" value="UniProtKB-SubCell"/>
</dbReference>
<dbReference type="Pfam" id="PF19277">
    <property type="entry name" value="GPAT_C"/>
    <property type="match status" value="1"/>
</dbReference>
<dbReference type="InterPro" id="IPR028353">
    <property type="entry name" value="DHAPAT"/>
</dbReference>
<dbReference type="GO" id="GO:0019432">
    <property type="term" value="P:triglyceride biosynthetic process"/>
    <property type="evidence" value="ECO:0007669"/>
    <property type="project" value="TreeGrafter"/>
</dbReference>
<dbReference type="OrthoDB" id="10255570at2759"/>
<dbReference type="InterPro" id="IPR002123">
    <property type="entry name" value="Plipid/glycerol_acylTrfase"/>
</dbReference>
<keyword evidence="3" id="KW-0597">Phosphoprotein</keyword>
<comment type="subcellular location">
    <subcellularLocation>
        <location evidence="13 18">Peroxisome membrane</location>
        <topology evidence="13 18">Peripheral membrane protein</topology>
        <orientation evidence="13 18">Matrix side</orientation>
    </subcellularLocation>
</comment>
<dbReference type="CDD" id="cd07993">
    <property type="entry name" value="LPLAT_DHAPAT-like"/>
    <property type="match status" value="1"/>
</dbReference>
<evidence type="ECO:0000256" key="9">
    <source>
        <dbReference type="ARBA" id="ARBA00025707"/>
    </source>
</evidence>
<keyword evidence="20" id="KW-1185">Reference proteome</keyword>
<evidence type="ECO:0000256" key="6">
    <source>
        <dbReference type="ARBA" id="ARBA00023136"/>
    </source>
</evidence>
<evidence type="ECO:0000256" key="11">
    <source>
        <dbReference type="ARBA" id="ARBA00043732"/>
    </source>
</evidence>
<keyword evidence="8 18" id="KW-0012">Acyltransferase</keyword>
<comment type="catalytic activity">
    <reaction evidence="17">
        <text>dihydroxyacetone phosphate + an acyl-CoA = a 1-acylglycerone 3-phosphate + CoA</text>
        <dbReference type="Rhea" id="RHEA:17657"/>
        <dbReference type="ChEBI" id="CHEBI:57287"/>
        <dbReference type="ChEBI" id="CHEBI:57534"/>
        <dbReference type="ChEBI" id="CHEBI:57642"/>
        <dbReference type="ChEBI" id="CHEBI:58342"/>
        <dbReference type="EC" id="2.3.1.42"/>
    </reaction>
    <physiologicalReaction direction="left-to-right" evidence="17">
        <dbReference type="Rhea" id="RHEA:17658"/>
    </physiologicalReaction>
</comment>
<dbReference type="EC" id="2.3.1.42" evidence="15 18"/>
<organism evidence="20 21">
    <name type="scientific">Geotrypetes seraphini</name>
    <name type="common">Gaboon caecilian</name>
    <name type="synonym">Caecilia seraphini</name>
    <dbReference type="NCBI Taxonomy" id="260995"/>
    <lineage>
        <taxon>Eukaryota</taxon>
        <taxon>Metazoa</taxon>
        <taxon>Chordata</taxon>
        <taxon>Craniata</taxon>
        <taxon>Vertebrata</taxon>
        <taxon>Euteleostomi</taxon>
        <taxon>Amphibia</taxon>
        <taxon>Gymnophiona</taxon>
        <taxon>Geotrypetes</taxon>
    </lineage>
</organism>
<dbReference type="Pfam" id="PF01553">
    <property type="entry name" value="Acyltransferase"/>
    <property type="match status" value="1"/>
</dbReference>
<evidence type="ECO:0000313" key="20">
    <source>
        <dbReference type="Proteomes" id="UP000515159"/>
    </source>
</evidence>
<reference evidence="21" key="1">
    <citation type="submission" date="2025-08" db="UniProtKB">
        <authorList>
            <consortium name="RefSeq"/>
        </authorList>
    </citation>
    <scope>IDENTIFICATION</scope>
</reference>
<evidence type="ECO:0000259" key="19">
    <source>
        <dbReference type="SMART" id="SM00563"/>
    </source>
</evidence>
<dbReference type="GO" id="GO:0008611">
    <property type="term" value="P:ether lipid biosynthetic process"/>
    <property type="evidence" value="ECO:0007669"/>
    <property type="project" value="InterPro"/>
</dbReference>
<feature type="domain" description="Phospholipid/glycerol acyltransferase" evidence="19">
    <location>
        <begin position="147"/>
        <end position="276"/>
    </location>
</feature>
<dbReference type="SUPFAM" id="SSF69593">
    <property type="entry name" value="Glycerol-3-phosphate (1)-acyltransferase"/>
    <property type="match status" value="1"/>
</dbReference>
<keyword evidence="6 18" id="KW-0472">Membrane</keyword>
<evidence type="ECO:0000256" key="17">
    <source>
        <dbReference type="ARBA" id="ARBA00049095"/>
    </source>
</evidence>